<keyword evidence="4" id="KW-1185">Reference proteome</keyword>
<feature type="signal peptide" evidence="1">
    <location>
        <begin position="1"/>
        <end position="23"/>
    </location>
</feature>
<protein>
    <recommendedName>
        <fullName evidence="2">Protochlamydia outer membrane protein domain-containing protein</fullName>
    </recommendedName>
</protein>
<dbReference type="GO" id="GO:0004190">
    <property type="term" value="F:aspartic-type endopeptidase activity"/>
    <property type="evidence" value="ECO:0007669"/>
    <property type="project" value="InterPro"/>
</dbReference>
<reference evidence="3 4" key="1">
    <citation type="submission" date="2020-08" db="EMBL/GenBank/DDBJ databases">
        <title>Genome sequencing of Purple Non-Sulfur Bacteria from various extreme environments.</title>
        <authorList>
            <person name="Mayer M."/>
        </authorList>
    </citation>
    <scope>NUCLEOTIDE SEQUENCE [LARGE SCALE GENOMIC DNA]</scope>
    <source>
        <strain evidence="3 4">2761</strain>
    </source>
</reference>
<feature type="domain" description="Protochlamydia outer membrane protein" evidence="2">
    <location>
        <begin position="80"/>
        <end position="347"/>
    </location>
</feature>
<comment type="caution">
    <text evidence="3">The sequence shown here is derived from an EMBL/GenBank/DDBJ whole genome shotgun (WGS) entry which is preliminary data.</text>
</comment>
<dbReference type="AlphaFoldDB" id="A0A840GKM4"/>
<evidence type="ECO:0000259" key="2">
    <source>
        <dbReference type="Pfam" id="PF17251"/>
    </source>
</evidence>
<evidence type="ECO:0000313" key="4">
    <source>
        <dbReference type="Proteomes" id="UP000587070"/>
    </source>
</evidence>
<dbReference type="InterPro" id="IPR053724">
    <property type="entry name" value="OMP_A26_sf"/>
</dbReference>
<keyword evidence="1" id="KW-0732">Signal</keyword>
<name>A0A840GKM4_RHOTE</name>
<dbReference type="InterPro" id="IPR020080">
    <property type="entry name" value="OM_adhesin/peptidase_omptin"/>
</dbReference>
<feature type="chain" id="PRO_5032327264" description="Protochlamydia outer membrane protein domain-containing protein" evidence="1">
    <location>
        <begin position="24"/>
        <end position="354"/>
    </location>
</feature>
<dbReference type="RefSeq" id="WP_153117608.1">
    <property type="nucleotide sequence ID" value="NZ_JACIGE010000013.1"/>
</dbReference>
<proteinExistence type="predicted"/>
<evidence type="ECO:0000313" key="3">
    <source>
        <dbReference type="EMBL" id="MBB4248709.1"/>
    </source>
</evidence>
<dbReference type="SUPFAM" id="SSF69917">
    <property type="entry name" value="OMPT-like"/>
    <property type="match status" value="1"/>
</dbReference>
<organism evidence="3 4">
    <name type="scientific">Rhodocyclus tenuis</name>
    <name type="common">Rhodospirillum tenue</name>
    <dbReference type="NCBI Taxonomy" id="1066"/>
    <lineage>
        <taxon>Bacteria</taxon>
        <taxon>Pseudomonadati</taxon>
        <taxon>Pseudomonadota</taxon>
        <taxon>Betaproteobacteria</taxon>
        <taxon>Rhodocyclales</taxon>
        <taxon>Rhodocyclaceae</taxon>
        <taxon>Rhodocyclus</taxon>
    </lineage>
</organism>
<dbReference type="OrthoDB" id="9760225at2"/>
<dbReference type="Proteomes" id="UP000587070">
    <property type="component" value="Unassembled WGS sequence"/>
</dbReference>
<dbReference type="Pfam" id="PF17251">
    <property type="entry name" value="Pom"/>
    <property type="match status" value="1"/>
</dbReference>
<sequence>MSLRERIAALAILSLLISQPVLADPFAEGSMTVFAGGDARETRLAIAEAPTLTVFDDDGPRAVNVDANWPKVQGEGHFKLSLGQRHETTRWNIGVDGGPNVLSELRWQVPASEVRVDGVWTHTSGFTVKSFLAYAQSFAGGEVQDSDYLLDNRQAEFSRSYASPTGSRMLDISIGAGWKLPLGRTASLTPMLGFARYDSRYRMRDGRQVLSDYGLAPPLGTIGGLDSKYNPVWNSVWFGIDGQLQATGKLALRSEIKKHYFRYEAEANWNLRSSYAHPVSFVHQGDGSGWSAVVGADWQLARDQRLTLDLSKRDFRLRNGTDTTYLSDGSSSSTRLNEVISDSWSAHLGYRVEY</sequence>
<dbReference type="InterPro" id="IPR035163">
    <property type="entry name" value="Pom"/>
</dbReference>
<evidence type="ECO:0000256" key="1">
    <source>
        <dbReference type="SAM" id="SignalP"/>
    </source>
</evidence>
<accession>A0A840GKM4</accession>
<dbReference type="Gene3D" id="2.40.128.90">
    <property type="entry name" value="OMPT-like"/>
    <property type="match status" value="1"/>
</dbReference>
<dbReference type="EMBL" id="JACIGE010000013">
    <property type="protein sequence ID" value="MBB4248709.1"/>
    <property type="molecule type" value="Genomic_DNA"/>
</dbReference>
<gene>
    <name evidence="3" type="ORF">GGD90_003109</name>
</gene>